<dbReference type="FunFam" id="3.40.30.10:FF:000012">
    <property type="entry name" value="Monothiol glutaredoxin"/>
    <property type="match status" value="2"/>
</dbReference>
<dbReference type="FunFam" id="3.40.30.10:FF:000092">
    <property type="entry name" value="Monothiol glutaredoxin"/>
    <property type="match status" value="1"/>
</dbReference>
<dbReference type="Gene3D" id="3.40.30.10">
    <property type="entry name" value="Glutaredoxin"/>
    <property type="match status" value="3"/>
</dbReference>
<dbReference type="Pfam" id="PF00085">
    <property type="entry name" value="Thioredoxin"/>
    <property type="match status" value="1"/>
</dbReference>
<dbReference type="GO" id="GO:0005829">
    <property type="term" value="C:cytosol"/>
    <property type="evidence" value="ECO:0007669"/>
    <property type="project" value="TreeGrafter"/>
</dbReference>
<dbReference type="Proteomes" id="UP001186944">
    <property type="component" value="Unassembled WGS sequence"/>
</dbReference>
<dbReference type="EMBL" id="VSWD01000008">
    <property type="protein sequence ID" value="KAK3095293.1"/>
    <property type="molecule type" value="Genomic_DNA"/>
</dbReference>
<dbReference type="CDD" id="cd03028">
    <property type="entry name" value="GRX_PICOT_like"/>
    <property type="match status" value="2"/>
</dbReference>
<sequence length="361" mass="40512">MAAFLPELSWVQGTFSKHSIHLEILGQEEGIAIANLDPARKSIRTRTSQIRNLVVVHFSALWAPQCKQMNDVLEELAKDAQNVHIKFLKLEAEDLPELSEKYEISAVPTFIFIKNKEQVDRIDGAKAAEVTKKVKLLSSPTSSVPSTTTQPEEPPGEDLDVRLKKLINAAPVMLFMKGNPDQPRCGFSKQIIQILNDKGIRYSTFDILQDDEVRQGLKKFSNWPTYPQLYAKGELLGGLDIVKELVESGDLESELPKQESLEDRLKSLINKAPVMLFMKGDPETPRCGFSKQTVALLGETGVKYETFDILTDDEVRQGLKTFSNWPTFPQLYVKGELIGGLDILKELHESDELTGMLKEAQ</sequence>
<proteinExistence type="predicted"/>
<dbReference type="InterPro" id="IPR033658">
    <property type="entry name" value="GRX_PICOT-like"/>
</dbReference>
<dbReference type="PANTHER" id="PTHR10293:SF73">
    <property type="entry name" value="GLUTAREDOXIN-3"/>
    <property type="match status" value="1"/>
</dbReference>
<gene>
    <name evidence="5" type="ORF">FSP39_012902</name>
</gene>
<keyword evidence="6" id="KW-1185">Reference proteome</keyword>
<dbReference type="InterPro" id="IPR013766">
    <property type="entry name" value="Thioredoxin_domain"/>
</dbReference>
<comment type="caution">
    <text evidence="5">The sequence shown here is derived from an EMBL/GenBank/DDBJ whole genome shotgun (WGS) entry which is preliminary data.</text>
</comment>
<name>A0AA88Y0B9_PINIB</name>
<keyword evidence="3" id="KW-0411">Iron-sulfur</keyword>
<dbReference type="PROSITE" id="PS51354">
    <property type="entry name" value="GLUTAREDOXIN_2"/>
    <property type="match status" value="2"/>
</dbReference>
<evidence type="ECO:0000256" key="1">
    <source>
        <dbReference type="ARBA" id="ARBA00022723"/>
    </source>
</evidence>
<keyword evidence="1" id="KW-0479">Metal-binding</keyword>
<dbReference type="NCBIfam" id="TIGR00365">
    <property type="entry name" value="Grx4 family monothiol glutaredoxin"/>
    <property type="match status" value="2"/>
</dbReference>
<dbReference type="InterPro" id="IPR036249">
    <property type="entry name" value="Thioredoxin-like_sf"/>
</dbReference>
<dbReference type="GO" id="GO:0046872">
    <property type="term" value="F:metal ion binding"/>
    <property type="evidence" value="ECO:0007669"/>
    <property type="project" value="UniProtKB-KW"/>
</dbReference>
<protein>
    <recommendedName>
        <fullName evidence="4">Thioredoxin domain-containing protein</fullName>
    </recommendedName>
</protein>
<accession>A0AA88Y0B9</accession>
<reference evidence="5" key="1">
    <citation type="submission" date="2019-08" db="EMBL/GenBank/DDBJ databases">
        <title>The improved chromosome-level genome for the pearl oyster Pinctada fucata martensii using PacBio sequencing and Hi-C.</title>
        <authorList>
            <person name="Zheng Z."/>
        </authorList>
    </citation>
    <scope>NUCLEOTIDE SEQUENCE</scope>
    <source>
        <strain evidence="5">ZZ-2019</strain>
        <tissue evidence="5">Adductor muscle</tissue>
    </source>
</reference>
<dbReference type="PANTHER" id="PTHR10293">
    <property type="entry name" value="GLUTAREDOXIN FAMILY MEMBER"/>
    <property type="match status" value="1"/>
</dbReference>
<dbReference type="CDD" id="cd02984">
    <property type="entry name" value="TRX_PICOT"/>
    <property type="match status" value="1"/>
</dbReference>
<dbReference type="InterPro" id="IPR004480">
    <property type="entry name" value="Monothiol_GRX-rel"/>
</dbReference>
<feature type="domain" description="Thioredoxin" evidence="4">
    <location>
        <begin position="1"/>
        <end position="139"/>
    </location>
</feature>
<dbReference type="SUPFAM" id="SSF52833">
    <property type="entry name" value="Thioredoxin-like"/>
    <property type="match status" value="3"/>
</dbReference>
<evidence type="ECO:0000313" key="5">
    <source>
        <dbReference type="EMBL" id="KAK3095293.1"/>
    </source>
</evidence>
<dbReference type="GO" id="GO:0006879">
    <property type="term" value="P:intracellular iron ion homeostasis"/>
    <property type="evidence" value="ECO:0007669"/>
    <property type="project" value="TreeGrafter"/>
</dbReference>
<evidence type="ECO:0000259" key="4">
    <source>
        <dbReference type="PROSITE" id="PS51352"/>
    </source>
</evidence>
<evidence type="ECO:0000256" key="2">
    <source>
        <dbReference type="ARBA" id="ARBA00023004"/>
    </source>
</evidence>
<evidence type="ECO:0000256" key="3">
    <source>
        <dbReference type="ARBA" id="ARBA00023014"/>
    </source>
</evidence>
<dbReference type="InterPro" id="IPR002109">
    <property type="entry name" value="Glutaredoxin"/>
</dbReference>
<dbReference type="AlphaFoldDB" id="A0AA88Y0B9"/>
<organism evidence="5 6">
    <name type="scientific">Pinctada imbricata</name>
    <name type="common">Atlantic pearl-oyster</name>
    <name type="synonym">Pinctada martensii</name>
    <dbReference type="NCBI Taxonomy" id="66713"/>
    <lineage>
        <taxon>Eukaryota</taxon>
        <taxon>Metazoa</taxon>
        <taxon>Spiralia</taxon>
        <taxon>Lophotrochozoa</taxon>
        <taxon>Mollusca</taxon>
        <taxon>Bivalvia</taxon>
        <taxon>Autobranchia</taxon>
        <taxon>Pteriomorphia</taxon>
        <taxon>Pterioida</taxon>
        <taxon>Pterioidea</taxon>
        <taxon>Pteriidae</taxon>
        <taxon>Pinctada</taxon>
    </lineage>
</organism>
<dbReference type="GO" id="GO:0005634">
    <property type="term" value="C:nucleus"/>
    <property type="evidence" value="ECO:0007669"/>
    <property type="project" value="TreeGrafter"/>
</dbReference>
<keyword evidence="2" id="KW-0408">Iron</keyword>
<evidence type="ECO:0000313" key="6">
    <source>
        <dbReference type="Proteomes" id="UP001186944"/>
    </source>
</evidence>
<dbReference type="Pfam" id="PF00462">
    <property type="entry name" value="Glutaredoxin"/>
    <property type="match status" value="2"/>
</dbReference>
<dbReference type="GO" id="GO:0051536">
    <property type="term" value="F:iron-sulfur cluster binding"/>
    <property type="evidence" value="ECO:0007669"/>
    <property type="project" value="UniProtKB-KW"/>
</dbReference>
<dbReference type="PROSITE" id="PS51352">
    <property type="entry name" value="THIOREDOXIN_2"/>
    <property type="match status" value="1"/>
</dbReference>